<sequence>MISKEMTIGEIIRRHPQTISVFKKFGLDCNECQIAQFEAVEGGANVHHVDVDELLSELNQVISGN</sequence>
<name>A0A2K2H6X5_9BACT</name>
<dbReference type="AlphaFoldDB" id="A0A2K2H6X5"/>
<dbReference type="Gene3D" id="1.10.3910.10">
    <property type="entry name" value="SP0561-like"/>
    <property type="match status" value="1"/>
</dbReference>
<dbReference type="OrthoDB" id="5397989at2"/>
<dbReference type="EMBL" id="PPFX01000041">
    <property type="protein sequence ID" value="PNU19064.1"/>
    <property type="molecule type" value="Genomic_DNA"/>
</dbReference>
<evidence type="ECO:0000313" key="3">
    <source>
        <dbReference type="Proteomes" id="UP000236340"/>
    </source>
</evidence>
<evidence type="ECO:0000259" key="1">
    <source>
        <dbReference type="Pfam" id="PF08984"/>
    </source>
</evidence>
<accession>A0A2K2H6X5</accession>
<reference evidence="2 3" key="1">
    <citation type="journal article" date="2018" name="Genome Announc.">
        <title>Genome Sequence of Geothermobacter sp. HR-1 Iron Reducer from the Loihi Seamount.</title>
        <authorList>
            <person name="Smith H."/>
            <person name="Abuyen K."/>
            <person name="Tremblay J."/>
            <person name="Savalia P."/>
            <person name="Perez-Rodriguez I."/>
            <person name="Emerson D."/>
            <person name="Tully B."/>
            <person name="Amend J."/>
        </authorList>
    </citation>
    <scope>NUCLEOTIDE SEQUENCE [LARGE SCALE GENOMIC DNA]</scope>
    <source>
        <strain evidence="2 3">HR-1</strain>
    </source>
</reference>
<protein>
    <submittedName>
        <fullName evidence="2">Disulfide oxidoreductase</fullName>
    </submittedName>
</protein>
<dbReference type="InterPro" id="IPR023883">
    <property type="entry name" value="CHP03980_redox-disulphide"/>
</dbReference>
<dbReference type="SUPFAM" id="SSF140683">
    <property type="entry name" value="SP0561-like"/>
    <property type="match status" value="1"/>
</dbReference>
<dbReference type="Pfam" id="PF08984">
    <property type="entry name" value="DUF1858"/>
    <property type="match status" value="1"/>
</dbReference>
<dbReference type="InterPro" id="IPR015077">
    <property type="entry name" value="DUF1858"/>
</dbReference>
<comment type="caution">
    <text evidence="2">The sequence shown here is derived from an EMBL/GenBank/DDBJ whole genome shotgun (WGS) entry which is preliminary data.</text>
</comment>
<feature type="domain" description="DUF1858" evidence="1">
    <location>
        <begin position="2"/>
        <end position="55"/>
    </location>
</feature>
<dbReference type="InterPro" id="IPR038062">
    <property type="entry name" value="ScdA-like_N_sf"/>
</dbReference>
<organism evidence="2 3">
    <name type="scientific">Geothermobacter hydrogeniphilus</name>
    <dbReference type="NCBI Taxonomy" id="1969733"/>
    <lineage>
        <taxon>Bacteria</taxon>
        <taxon>Pseudomonadati</taxon>
        <taxon>Thermodesulfobacteriota</taxon>
        <taxon>Desulfuromonadia</taxon>
        <taxon>Desulfuromonadales</taxon>
        <taxon>Geothermobacteraceae</taxon>
        <taxon>Geothermobacter</taxon>
    </lineage>
</organism>
<dbReference type="Proteomes" id="UP000236340">
    <property type="component" value="Unassembled WGS sequence"/>
</dbReference>
<dbReference type="PANTHER" id="PTHR39341:SF1">
    <property type="entry name" value="DUF1858 DOMAIN-CONTAINING PROTEIN"/>
    <property type="match status" value="1"/>
</dbReference>
<evidence type="ECO:0000313" key="2">
    <source>
        <dbReference type="EMBL" id="PNU19064.1"/>
    </source>
</evidence>
<proteinExistence type="predicted"/>
<gene>
    <name evidence="2" type="ORF">C2E25_14400</name>
</gene>
<dbReference type="RefSeq" id="WP_103116423.1">
    <property type="nucleotide sequence ID" value="NZ_PPFX01000041.1"/>
</dbReference>
<dbReference type="PANTHER" id="PTHR39341">
    <property type="entry name" value="BSL7085 PROTEIN"/>
    <property type="match status" value="1"/>
</dbReference>
<dbReference type="NCBIfam" id="TIGR03980">
    <property type="entry name" value="prismane_assoc"/>
    <property type="match status" value="1"/>
</dbReference>